<feature type="compositionally biased region" description="Acidic residues" evidence="5">
    <location>
        <begin position="417"/>
        <end position="435"/>
    </location>
</feature>
<feature type="compositionally biased region" description="Acidic residues" evidence="5">
    <location>
        <begin position="57"/>
        <end position="71"/>
    </location>
</feature>
<dbReference type="OrthoDB" id="1924577at2759"/>
<dbReference type="GO" id="GO:0000462">
    <property type="term" value="P:maturation of SSU-rRNA from tricistronic rRNA transcript (SSU-rRNA, 5.8S rRNA, LSU-rRNA)"/>
    <property type="evidence" value="ECO:0007669"/>
    <property type="project" value="TreeGrafter"/>
</dbReference>
<comment type="subcellular location">
    <subcellularLocation>
        <location evidence="1">Nucleus</location>
    </subcellularLocation>
</comment>
<dbReference type="Pfam" id="PF09368">
    <property type="entry name" value="Sas10"/>
    <property type="match status" value="1"/>
</dbReference>
<sequence>MTPISYGSDDERAYENEKVPDKRSRDFMYDEIDEFHAERDKVLLDKGTELRGPAGSDQEEEFMPLADDDSDDDVIDKRLAATLERFQAQGRQDDMASDVEDEEQKFDDKAWGTTKNKYYGADVDEEDLDVSGSDVEAAAEMEEQEALAFQRKMADNLDDDDFGLEIFKVDETEKTEAGVEKQIVKKDLSKLSKKEKIQLLKKESPELLPLIEEFKSKLGEVTSTLQPLVTLIKNGNIPPGNGADFIMTKYTLYMNYCVNISFYMMLQAKKIPVHNHPVIKRLVQYRNLLKQLEPIDAQLAPKVERVLTKLSNGEEIRPRQSMEDTVKERVNRLMKRERKQSKTKLKGKVEKKLSELVSSSDEEIEDEIAAPTGGRTHGRKRKPGEVYETNDEKEALEYYNMMKSGKVPRGEDAILEESDVVGEDRMMEEEEDVEEDGKRGITRQIEKNRGLTPNRKKENKNPRVKNRIKYRKAKIRRKGQLREYKPEMEKYGGEISGIRAGLKRSVKLK</sequence>
<organism evidence="7 8">
    <name type="scientific">Owenia fusiformis</name>
    <name type="common">Polychaete worm</name>
    <dbReference type="NCBI Taxonomy" id="6347"/>
    <lineage>
        <taxon>Eukaryota</taxon>
        <taxon>Metazoa</taxon>
        <taxon>Spiralia</taxon>
        <taxon>Lophotrochozoa</taxon>
        <taxon>Annelida</taxon>
        <taxon>Polychaeta</taxon>
        <taxon>Sedentaria</taxon>
        <taxon>Canalipalpata</taxon>
        <taxon>Sabellida</taxon>
        <taxon>Oweniida</taxon>
        <taxon>Oweniidae</taxon>
        <taxon>Owenia</taxon>
    </lineage>
</organism>
<evidence type="ECO:0000313" key="7">
    <source>
        <dbReference type="EMBL" id="CAH1772813.1"/>
    </source>
</evidence>
<feature type="compositionally biased region" description="Basic residues" evidence="5">
    <location>
        <begin position="462"/>
        <end position="479"/>
    </location>
</feature>
<gene>
    <name evidence="7" type="ORF">OFUS_LOCUS515</name>
</gene>
<comment type="caution">
    <text evidence="7">The sequence shown here is derived from an EMBL/GenBank/DDBJ whole genome shotgun (WGS) entry which is preliminary data.</text>
</comment>
<dbReference type="PANTHER" id="PTHR13237">
    <property type="entry name" value="SOMETHING ABOUT SILENCING PROTEIN 10-RELATED"/>
    <property type="match status" value="1"/>
</dbReference>
<evidence type="ECO:0000256" key="4">
    <source>
        <dbReference type="ARBA" id="ARBA00023242"/>
    </source>
</evidence>
<dbReference type="PANTHER" id="PTHR13237:SF8">
    <property type="entry name" value="SOMETHING ABOUT SILENCING PROTEIN 10"/>
    <property type="match status" value="1"/>
</dbReference>
<dbReference type="InterPro" id="IPR018972">
    <property type="entry name" value="Sas10_C_dom"/>
</dbReference>
<keyword evidence="8" id="KW-1185">Reference proteome</keyword>
<dbReference type="AlphaFoldDB" id="A0A8S4MWF7"/>
<evidence type="ECO:0000259" key="6">
    <source>
        <dbReference type="Pfam" id="PF09368"/>
    </source>
</evidence>
<evidence type="ECO:0000256" key="1">
    <source>
        <dbReference type="ARBA" id="ARBA00004123"/>
    </source>
</evidence>
<feature type="region of interest" description="Disordered" evidence="5">
    <location>
        <begin position="1"/>
        <end position="23"/>
    </location>
</feature>
<comment type="similarity">
    <text evidence="2">Belongs to the SAS10 family.</text>
</comment>
<dbReference type="EMBL" id="CAIIXF020000001">
    <property type="protein sequence ID" value="CAH1772813.1"/>
    <property type="molecule type" value="Genomic_DNA"/>
</dbReference>
<reference evidence="7" key="1">
    <citation type="submission" date="2022-03" db="EMBL/GenBank/DDBJ databases">
        <authorList>
            <person name="Martin C."/>
        </authorList>
    </citation>
    <scope>NUCLEOTIDE SEQUENCE</scope>
</reference>
<dbReference type="GO" id="GO:0032040">
    <property type="term" value="C:small-subunit processome"/>
    <property type="evidence" value="ECO:0007669"/>
    <property type="project" value="TreeGrafter"/>
</dbReference>
<feature type="domain" description="Sas10 C-terminal" evidence="6">
    <location>
        <begin position="435"/>
        <end position="508"/>
    </location>
</feature>
<evidence type="ECO:0000256" key="2">
    <source>
        <dbReference type="ARBA" id="ARBA00010979"/>
    </source>
</evidence>
<accession>A0A8S4MWF7</accession>
<evidence type="ECO:0000256" key="5">
    <source>
        <dbReference type="SAM" id="MobiDB-lite"/>
    </source>
</evidence>
<evidence type="ECO:0000256" key="3">
    <source>
        <dbReference type="ARBA" id="ARBA00022553"/>
    </source>
</evidence>
<name>A0A8S4MWF7_OWEFU</name>
<keyword evidence="3" id="KW-0597">Phosphoprotein</keyword>
<feature type="compositionally biased region" description="Basic and acidic residues" evidence="5">
    <location>
        <begin position="436"/>
        <end position="461"/>
    </location>
</feature>
<dbReference type="Proteomes" id="UP000749559">
    <property type="component" value="Unassembled WGS sequence"/>
</dbReference>
<dbReference type="Pfam" id="PF04000">
    <property type="entry name" value="Sas10_Utp3"/>
    <property type="match status" value="1"/>
</dbReference>
<feature type="region of interest" description="Disordered" evidence="5">
    <location>
        <begin position="417"/>
        <end position="481"/>
    </location>
</feature>
<keyword evidence="4" id="KW-0539">Nucleus</keyword>
<proteinExistence type="inferred from homology"/>
<protein>
    <recommendedName>
        <fullName evidence="6">Sas10 C-terminal domain-containing protein</fullName>
    </recommendedName>
</protein>
<evidence type="ECO:0000313" key="8">
    <source>
        <dbReference type="Proteomes" id="UP000749559"/>
    </source>
</evidence>
<feature type="compositionally biased region" description="Basic and acidic residues" evidence="5">
    <location>
        <begin position="9"/>
        <end position="23"/>
    </location>
</feature>
<feature type="region of interest" description="Disordered" evidence="5">
    <location>
        <begin position="48"/>
        <end position="71"/>
    </location>
</feature>
<dbReference type="InterPro" id="IPR007146">
    <property type="entry name" value="Sas10/Utp3/C1D"/>
</dbReference>